<evidence type="ECO:0000313" key="3">
    <source>
        <dbReference type="Proteomes" id="UP000799764"/>
    </source>
</evidence>
<name>A0A9P4PMQ0_9PLEO</name>
<comment type="caution">
    <text evidence="2">The sequence shown here is derived from an EMBL/GenBank/DDBJ whole genome shotgun (WGS) entry which is preliminary data.</text>
</comment>
<organism evidence="2 3">
    <name type="scientific">Karstenula rhodostoma CBS 690.94</name>
    <dbReference type="NCBI Taxonomy" id="1392251"/>
    <lineage>
        <taxon>Eukaryota</taxon>
        <taxon>Fungi</taxon>
        <taxon>Dikarya</taxon>
        <taxon>Ascomycota</taxon>
        <taxon>Pezizomycotina</taxon>
        <taxon>Dothideomycetes</taxon>
        <taxon>Pleosporomycetidae</taxon>
        <taxon>Pleosporales</taxon>
        <taxon>Massarineae</taxon>
        <taxon>Didymosphaeriaceae</taxon>
        <taxon>Karstenula</taxon>
    </lineage>
</organism>
<dbReference type="GO" id="GO:0005524">
    <property type="term" value="F:ATP binding"/>
    <property type="evidence" value="ECO:0007669"/>
    <property type="project" value="InterPro"/>
</dbReference>
<dbReference type="EMBL" id="MU001497">
    <property type="protein sequence ID" value="KAF2446865.1"/>
    <property type="molecule type" value="Genomic_DNA"/>
</dbReference>
<evidence type="ECO:0000259" key="1">
    <source>
        <dbReference type="PROSITE" id="PS50011"/>
    </source>
</evidence>
<dbReference type="Pfam" id="PF00069">
    <property type="entry name" value="Pkinase"/>
    <property type="match status" value="1"/>
</dbReference>
<dbReference type="Gene3D" id="1.10.510.10">
    <property type="entry name" value="Transferase(Phosphotransferase) domain 1"/>
    <property type="match status" value="1"/>
</dbReference>
<reference evidence="2" key="1">
    <citation type="journal article" date="2020" name="Stud. Mycol.">
        <title>101 Dothideomycetes genomes: a test case for predicting lifestyles and emergence of pathogens.</title>
        <authorList>
            <person name="Haridas S."/>
            <person name="Albert R."/>
            <person name="Binder M."/>
            <person name="Bloem J."/>
            <person name="Labutti K."/>
            <person name="Salamov A."/>
            <person name="Andreopoulos B."/>
            <person name="Baker S."/>
            <person name="Barry K."/>
            <person name="Bills G."/>
            <person name="Bluhm B."/>
            <person name="Cannon C."/>
            <person name="Castanera R."/>
            <person name="Culley D."/>
            <person name="Daum C."/>
            <person name="Ezra D."/>
            <person name="Gonzalez J."/>
            <person name="Henrissat B."/>
            <person name="Kuo A."/>
            <person name="Liang C."/>
            <person name="Lipzen A."/>
            <person name="Lutzoni F."/>
            <person name="Magnuson J."/>
            <person name="Mondo S."/>
            <person name="Nolan M."/>
            <person name="Ohm R."/>
            <person name="Pangilinan J."/>
            <person name="Park H.-J."/>
            <person name="Ramirez L."/>
            <person name="Alfaro M."/>
            <person name="Sun H."/>
            <person name="Tritt A."/>
            <person name="Yoshinaga Y."/>
            <person name="Zwiers L.-H."/>
            <person name="Turgeon B."/>
            <person name="Goodwin S."/>
            <person name="Spatafora J."/>
            <person name="Crous P."/>
            <person name="Grigoriev I."/>
        </authorList>
    </citation>
    <scope>NUCLEOTIDE SEQUENCE</scope>
    <source>
        <strain evidence="2">CBS 690.94</strain>
    </source>
</reference>
<protein>
    <recommendedName>
        <fullName evidence="1">Protein kinase domain-containing protein</fullName>
    </recommendedName>
</protein>
<feature type="domain" description="Protein kinase" evidence="1">
    <location>
        <begin position="1"/>
        <end position="176"/>
    </location>
</feature>
<dbReference type="InterPro" id="IPR011009">
    <property type="entry name" value="Kinase-like_dom_sf"/>
</dbReference>
<keyword evidence="3" id="KW-1185">Reference proteome</keyword>
<dbReference type="InterPro" id="IPR008271">
    <property type="entry name" value="Ser/Thr_kinase_AS"/>
</dbReference>
<proteinExistence type="predicted"/>
<dbReference type="PROSITE" id="PS50011">
    <property type="entry name" value="PROTEIN_KINASE_DOM"/>
    <property type="match status" value="1"/>
</dbReference>
<dbReference type="OrthoDB" id="4062651at2759"/>
<dbReference type="SUPFAM" id="SSF56112">
    <property type="entry name" value="Protein kinase-like (PK-like)"/>
    <property type="match status" value="1"/>
</dbReference>
<gene>
    <name evidence="2" type="ORF">P171DRAFT_471322</name>
</gene>
<dbReference type="Proteomes" id="UP000799764">
    <property type="component" value="Unassembled WGS sequence"/>
</dbReference>
<evidence type="ECO:0000313" key="2">
    <source>
        <dbReference type="EMBL" id="KAF2446865.1"/>
    </source>
</evidence>
<dbReference type="PROSITE" id="PS00108">
    <property type="entry name" value="PROTEIN_KINASE_ST"/>
    <property type="match status" value="1"/>
</dbReference>
<dbReference type="PANTHER" id="PTHR24359:SF1">
    <property type="entry name" value="INHIBITOR OF NUCLEAR FACTOR KAPPA-B KINASE EPSILON SUBUNIT HOMOLOG 1-RELATED"/>
    <property type="match status" value="1"/>
</dbReference>
<dbReference type="GO" id="GO:0004674">
    <property type="term" value="F:protein serine/threonine kinase activity"/>
    <property type="evidence" value="ECO:0007669"/>
    <property type="project" value="TreeGrafter"/>
</dbReference>
<dbReference type="InterPro" id="IPR000719">
    <property type="entry name" value="Prot_kinase_dom"/>
</dbReference>
<accession>A0A9P4PMQ0</accession>
<dbReference type="PANTHER" id="PTHR24359">
    <property type="entry name" value="SERINE/THREONINE-PROTEIN KINASE SBK1"/>
    <property type="match status" value="1"/>
</dbReference>
<dbReference type="AlphaFoldDB" id="A0A9P4PMQ0"/>
<sequence length="183" mass="20785">MPGQWTCLSSRIRVRHKDIKPRNILVHYGNIIFVDFGLTFDFFGADSDTTINMVNGMTPRYCAPEVADCLPRNKSADVWSLGVVFLEITILTGDGIEFMRTFLDTHGTKVDCVQKNISGLADYLGELRGASEVTTYCFRPYWTHEESQELLISADDSVDDDCPRALRFRTLHHERIRATSMAK</sequence>